<gene>
    <name evidence="1" type="ORF">P3G67_25025</name>
</gene>
<comment type="caution">
    <text evidence="1">The sequence shown here is derived from an EMBL/GenBank/DDBJ whole genome shotgun (WGS) entry which is preliminary data.</text>
</comment>
<organism evidence="1 2">
    <name type="scientific">Streptomyces silvisoli</name>
    <dbReference type="NCBI Taxonomy" id="3034235"/>
    <lineage>
        <taxon>Bacteria</taxon>
        <taxon>Bacillati</taxon>
        <taxon>Actinomycetota</taxon>
        <taxon>Actinomycetes</taxon>
        <taxon>Kitasatosporales</taxon>
        <taxon>Streptomycetaceae</taxon>
        <taxon>Streptomyces</taxon>
    </lineage>
</organism>
<dbReference type="InterPro" id="IPR036390">
    <property type="entry name" value="WH_DNA-bd_sf"/>
</dbReference>
<dbReference type="RefSeq" id="WP_276095498.1">
    <property type="nucleotide sequence ID" value="NZ_JARJBC010000017.1"/>
</dbReference>
<evidence type="ECO:0000313" key="2">
    <source>
        <dbReference type="Proteomes" id="UP001216579"/>
    </source>
</evidence>
<keyword evidence="2" id="KW-1185">Reference proteome</keyword>
<dbReference type="Proteomes" id="UP001216579">
    <property type="component" value="Unassembled WGS sequence"/>
</dbReference>
<proteinExistence type="predicted"/>
<protein>
    <recommendedName>
        <fullName evidence="3">Transcriptional regulator</fullName>
    </recommendedName>
</protein>
<accession>A0ABT5ZRI0</accession>
<name>A0ABT5ZRI0_9ACTN</name>
<dbReference type="EMBL" id="JARJBC010000017">
    <property type="protein sequence ID" value="MDF3292437.1"/>
    <property type="molecule type" value="Genomic_DNA"/>
</dbReference>
<dbReference type="InterPro" id="IPR036388">
    <property type="entry name" value="WH-like_DNA-bd_sf"/>
</dbReference>
<evidence type="ECO:0000313" key="1">
    <source>
        <dbReference type="EMBL" id="MDF3292437.1"/>
    </source>
</evidence>
<dbReference type="Gene3D" id="1.10.10.10">
    <property type="entry name" value="Winged helix-like DNA-binding domain superfamily/Winged helix DNA-binding domain"/>
    <property type="match status" value="1"/>
</dbReference>
<sequence>MTTPEILHHPHARRTITALSSAGLIRLISEIDDNGPVSRGSLGGTFDDLARHQLRRALEAARDVGVVCADEEAQPARYRLTRSGEDLAEVYDTVARWARTHQYPSHSGDFVTRVQSTLQLLARVPDTHEDPGDDGAKGRLEALSAVLGPNAARALDVPRVALAAWFQEHPHALRQTQTRSHHAADETEHAA</sequence>
<reference evidence="1 2" key="1">
    <citation type="submission" date="2023-03" db="EMBL/GenBank/DDBJ databases">
        <title>Draft genome sequence of Streptomyces sp. RB6PN23 isolated from peat swamp forest in Thailand.</title>
        <authorList>
            <person name="Klaysubun C."/>
            <person name="Duangmal K."/>
        </authorList>
    </citation>
    <scope>NUCLEOTIDE SEQUENCE [LARGE SCALE GENOMIC DNA]</scope>
    <source>
        <strain evidence="1 2">RB6PN23</strain>
    </source>
</reference>
<evidence type="ECO:0008006" key="3">
    <source>
        <dbReference type="Google" id="ProtNLM"/>
    </source>
</evidence>
<dbReference type="SUPFAM" id="SSF46785">
    <property type="entry name" value="Winged helix' DNA-binding domain"/>
    <property type="match status" value="1"/>
</dbReference>